<evidence type="ECO:0000256" key="1">
    <source>
        <dbReference type="ARBA" id="ARBA00022723"/>
    </source>
</evidence>
<dbReference type="InterPro" id="IPR002893">
    <property type="entry name" value="Znf_MYND"/>
</dbReference>
<evidence type="ECO:0000313" key="7">
    <source>
        <dbReference type="EMBL" id="KAK7462472.1"/>
    </source>
</evidence>
<dbReference type="Proteomes" id="UP001498398">
    <property type="component" value="Unassembled WGS sequence"/>
</dbReference>
<dbReference type="Pfam" id="PF01753">
    <property type="entry name" value="zf-MYND"/>
    <property type="match status" value="1"/>
</dbReference>
<accession>A0ABR1JMH2</accession>
<gene>
    <name evidence="7" type="ORF">VKT23_008074</name>
</gene>
<evidence type="ECO:0000313" key="8">
    <source>
        <dbReference type="Proteomes" id="UP001498398"/>
    </source>
</evidence>
<evidence type="ECO:0000256" key="5">
    <source>
        <dbReference type="SAM" id="MobiDB-lite"/>
    </source>
</evidence>
<evidence type="ECO:0000259" key="6">
    <source>
        <dbReference type="PROSITE" id="PS50865"/>
    </source>
</evidence>
<evidence type="ECO:0000256" key="2">
    <source>
        <dbReference type="ARBA" id="ARBA00022771"/>
    </source>
</evidence>
<feature type="domain" description="MYND-type" evidence="6">
    <location>
        <begin position="432"/>
        <end position="457"/>
    </location>
</feature>
<feature type="compositionally biased region" description="Basic and acidic residues" evidence="5">
    <location>
        <begin position="342"/>
        <end position="359"/>
    </location>
</feature>
<dbReference type="EMBL" id="JBANRG010000011">
    <property type="protein sequence ID" value="KAK7462472.1"/>
    <property type="molecule type" value="Genomic_DNA"/>
</dbReference>
<keyword evidence="1" id="KW-0479">Metal-binding</keyword>
<dbReference type="Gene3D" id="6.10.140.2220">
    <property type="match status" value="1"/>
</dbReference>
<comment type="caution">
    <text evidence="7">The sequence shown here is derived from an EMBL/GenBank/DDBJ whole genome shotgun (WGS) entry which is preliminary data.</text>
</comment>
<reference evidence="7 8" key="1">
    <citation type="submission" date="2024-01" db="EMBL/GenBank/DDBJ databases">
        <title>A draft genome for the cacao thread blight pathogen Marasmiellus scandens.</title>
        <authorList>
            <person name="Baruah I.K."/>
            <person name="Leung J."/>
            <person name="Bukari Y."/>
            <person name="Amoako-Attah I."/>
            <person name="Meinhardt L.W."/>
            <person name="Bailey B.A."/>
            <person name="Cohen S.P."/>
        </authorList>
    </citation>
    <scope>NUCLEOTIDE SEQUENCE [LARGE SCALE GENOMIC DNA]</scope>
    <source>
        <strain evidence="7 8">GH-19</strain>
    </source>
</reference>
<feature type="region of interest" description="Disordered" evidence="5">
    <location>
        <begin position="320"/>
        <end position="430"/>
    </location>
</feature>
<evidence type="ECO:0000256" key="3">
    <source>
        <dbReference type="ARBA" id="ARBA00022833"/>
    </source>
</evidence>
<protein>
    <recommendedName>
        <fullName evidence="6">MYND-type domain-containing protein</fullName>
    </recommendedName>
</protein>
<proteinExistence type="predicted"/>
<dbReference type="SUPFAM" id="SSF144232">
    <property type="entry name" value="HIT/MYND zinc finger-like"/>
    <property type="match status" value="1"/>
</dbReference>
<feature type="compositionally biased region" description="Low complexity" evidence="5">
    <location>
        <begin position="384"/>
        <end position="404"/>
    </location>
</feature>
<evidence type="ECO:0000256" key="4">
    <source>
        <dbReference type="PROSITE-ProRule" id="PRU00134"/>
    </source>
</evidence>
<sequence length="463" mass="53638">MSKQRHYSPLAKTTLDMTELVKTTLDDESTLMLIDKWLEHRGQPHDAYFEWFRDVRERRHAHNQKQILVWNKGEFDPENIFCRTVDTGRLIPLHRMWTTHVYCHRSMQERKLPMLQVVFTMLPELMLLRGMHETGCDEIFIIVTDLKRQEMDDVTEYFKFAFRHSFGRSCKPSVERQIQYEHMRISHTLHRRHRLPCFPQLDLTLRAILQEKKPPFLILFSPQPTSYSQILFTHPSYVPDEGIFFDYPTGCPNPCCTEDCEMIRFPRRGVEGASVLEVYKGKGYKGTKVRAAKRIKERDMCNWIDCDVCFSEGPAKPSYATMRTLEREDREEKDGEEGANGTDERLAKSDRDRNRDRKTGGGGKDTGQRDESADGTNSESSRCSADSHSNSTTSTANTSITTPSVDGDSKPVVDDNENGDTPKPPRPTGQLCSKCKLVKYCSPEHQKLDWEEHRRVCIKMNWG</sequence>
<dbReference type="PROSITE" id="PS50865">
    <property type="entry name" value="ZF_MYND_2"/>
    <property type="match status" value="1"/>
</dbReference>
<feature type="compositionally biased region" description="Polar residues" evidence="5">
    <location>
        <begin position="374"/>
        <end position="383"/>
    </location>
</feature>
<name>A0ABR1JMH2_9AGAR</name>
<keyword evidence="8" id="KW-1185">Reference proteome</keyword>
<keyword evidence="2 4" id="KW-0863">Zinc-finger</keyword>
<feature type="compositionally biased region" description="Basic and acidic residues" evidence="5">
    <location>
        <begin position="324"/>
        <end position="333"/>
    </location>
</feature>
<organism evidence="7 8">
    <name type="scientific">Marasmiellus scandens</name>
    <dbReference type="NCBI Taxonomy" id="2682957"/>
    <lineage>
        <taxon>Eukaryota</taxon>
        <taxon>Fungi</taxon>
        <taxon>Dikarya</taxon>
        <taxon>Basidiomycota</taxon>
        <taxon>Agaricomycotina</taxon>
        <taxon>Agaricomycetes</taxon>
        <taxon>Agaricomycetidae</taxon>
        <taxon>Agaricales</taxon>
        <taxon>Marasmiineae</taxon>
        <taxon>Omphalotaceae</taxon>
        <taxon>Marasmiellus</taxon>
    </lineage>
</organism>
<keyword evidence="3" id="KW-0862">Zinc</keyword>